<dbReference type="SUPFAM" id="SSF47413">
    <property type="entry name" value="lambda repressor-like DNA-binding domains"/>
    <property type="match status" value="1"/>
</dbReference>
<evidence type="ECO:0000313" key="4">
    <source>
        <dbReference type="EMBL" id="NSC28625.1"/>
    </source>
</evidence>
<keyword evidence="2" id="KW-0812">Transmembrane</keyword>
<sequence>MNQKKIGSFLKELRKEMGITQEEFAEKLDVSSRTISRWETGANMPDISLLVNIAEIFNVSIPEIINGERKSEIMEKEAKKVAEAMSDYATAEKAVLLKRVKVISIIGLVALIIGLIMESICYDSMIPIYESIKGICLGLGVGALVTMVLYTTGILEKIKNKKSKQIKIVAGIGCAIMIICILVSLIVSII</sequence>
<organism evidence="4 5">
    <name type="scientific">Agathobacter rectalis</name>
    <dbReference type="NCBI Taxonomy" id="39491"/>
    <lineage>
        <taxon>Bacteria</taxon>
        <taxon>Bacillati</taxon>
        <taxon>Bacillota</taxon>
        <taxon>Clostridia</taxon>
        <taxon>Lachnospirales</taxon>
        <taxon>Lachnospiraceae</taxon>
        <taxon>Agathobacter</taxon>
    </lineage>
</organism>
<dbReference type="PROSITE" id="PS50890">
    <property type="entry name" value="PUA"/>
    <property type="match status" value="1"/>
</dbReference>
<dbReference type="PROSITE" id="PS50943">
    <property type="entry name" value="HTH_CROC1"/>
    <property type="match status" value="1"/>
</dbReference>
<keyword evidence="2" id="KW-0472">Membrane</keyword>
<dbReference type="PANTHER" id="PTHR46558:SF11">
    <property type="entry name" value="HTH-TYPE TRANSCRIPTIONAL REGULATOR XRE"/>
    <property type="match status" value="1"/>
</dbReference>
<dbReference type="InterPro" id="IPR010982">
    <property type="entry name" value="Lambda_DNA-bd_dom_sf"/>
</dbReference>
<feature type="domain" description="HTH cro/C1-type" evidence="3">
    <location>
        <begin position="10"/>
        <end position="64"/>
    </location>
</feature>
<dbReference type="Pfam" id="PF01381">
    <property type="entry name" value="HTH_3"/>
    <property type="match status" value="1"/>
</dbReference>
<evidence type="ECO:0000256" key="2">
    <source>
        <dbReference type="SAM" id="Phobius"/>
    </source>
</evidence>
<dbReference type="InterPro" id="IPR001387">
    <property type="entry name" value="Cro/C1-type_HTH"/>
</dbReference>
<dbReference type="Proteomes" id="UP001193670">
    <property type="component" value="Unassembled WGS sequence"/>
</dbReference>
<gene>
    <name evidence="4" type="ORF">G4319_15135</name>
</gene>
<dbReference type="PANTHER" id="PTHR46558">
    <property type="entry name" value="TRACRIPTIONAL REGULATORY PROTEIN-RELATED-RELATED"/>
    <property type="match status" value="1"/>
</dbReference>
<dbReference type="GO" id="GO:0003677">
    <property type="term" value="F:DNA binding"/>
    <property type="evidence" value="ECO:0007669"/>
    <property type="project" value="UniProtKB-KW"/>
</dbReference>
<accession>A0AAX0BIZ8</accession>
<dbReference type="CDD" id="cd00093">
    <property type="entry name" value="HTH_XRE"/>
    <property type="match status" value="1"/>
</dbReference>
<feature type="transmembrane region" description="Helical" evidence="2">
    <location>
        <begin position="132"/>
        <end position="156"/>
    </location>
</feature>
<dbReference type="Gene3D" id="1.10.260.40">
    <property type="entry name" value="lambda repressor-like DNA-binding domains"/>
    <property type="match status" value="1"/>
</dbReference>
<evidence type="ECO:0000259" key="3">
    <source>
        <dbReference type="PROSITE" id="PS50943"/>
    </source>
</evidence>
<reference evidence="4" key="2">
    <citation type="submission" date="2020-02" db="EMBL/GenBank/DDBJ databases">
        <authorList>
            <person name="Littmann E."/>
            <person name="Sorbara M."/>
        </authorList>
    </citation>
    <scope>NUCLEOTIDE SEQUENCE</scope>
    <source>
        <strain evidence="4">MSK.17.79</strain>
    </source>
</reference>
<keyword evidence="2" id="KW-1133">Transmembrane helix</keyword>
<dbReference type="RefSeq" id="WP_015567952.1">
    <property type="nucleotide sequence ID" value="NZ_JAAILW010000056.1"/>
</dbReference>
<name>A0AAX0BIZ8_9FIRM</name>
<dbReference type="SMART" id="SM00530">
    <property type="entry name" value="HTH_XRE"/>
    <property type="match status" value="1"/>
</dbReference>
<feature type="transmembrane region" description="Helical" evidence="2">
    <location>
        <begin position="102"/>
        <end position="120"/>
    </location>
</feature>
<evidence type="ECO:0000313" key="5">
    <source>
        <dbReference type="Proteomes" id="UP001193670"/>
    </source>
</evidence>
<proteinExistence type="predicted"/>
<dbReference type="AlphaFoldDB" id="A0AAX0BIZ8"/>
<dbReference type="EMBL" id="JAAILW010000056">
    <property type="protein sequence ID" value="NSC28625.1"/>
    <property type="molecule type" value="Genomic_DNA"/>
</dbReference>
<comment type="caution">
    <text evidence="4">The sequence shown here is derived from an EMBL/GenBank/DDBJ whole genome shotgun (WGS) entry which is preliminary data.</text>
</comment>
<keyword evidence="1" id="KW-0238">DNA-binding</keyword>
<feature type="transmembrane region" description="Helical" evidence="2">
    <location>
        <begin position="168"/>
        <end position="189"/>
    </location>
</feature>
<reference evidence="4" key="1">
    <citation type="journal article" date="2020" name="Cell Host Microbe">
        <title>Functional and Genomic Variation between Human-Derived Isolates of Lachnospiraceae Reveals Inter- and Intra-Species Diversity.</title>
        <authorList>
            <person name="Sorbara M.T."/>
            <person name="Littmann E.R."/>
            <person name="Fontana E."/>
            <person name="Moody T.U."/>
            <person name="Kohout C.E."/>
            <person name="Gjonbalaj M."/>
            <person name="Eaton V."/>
            <person name="Seok R."/>
            <person name="Leiner I.M."/>
            <person name="Pamer E.G."/>
        </authorList>
    </citation>
    <scope>NUCLEOTIDE SEQUENCE</scope>
    <source>
        <strain evidence="4">MSK.17.79</strain>
    </source>
</reference>
<evidence type="ECO:0000256" key="1">
    <source>
        <dbReference type="ARBA" id="ARBA00023125"/>
    </source>
</evidence>
<protein>
    <submittedName>
        <fullName evidence="4">Helix-turn-helix domain-containing protein</fullName>
    </submittedName>
</protein>